<evidence type="ECO:0000313" key="3">
    <source>
        <dbReference type="Proteomes" id="UP001628179"/>
    </source>
</evidence>
<feature type="compositionally biased region" description="Low complexity" evidence="1">
    <location>
        <begin position="52"/>
        <end position="63"/>
    </location>
</feature>
<gene>
    <name evidence="2" type="ORF">MFIFM68171_10823</name>
</gene>
<comment type="caution">
    <text evidence="2">The sequence shown here is derived from an EMBL/GenBank/DDBJ whole genome shotgun (WGS) entry which is preliminary data.</text>
</comment>
<name>A0ABQ0GS90_9PEZI</name>
<proteinExistence type="predicted"/>
<dbReference type="RefSeq" id="XP_070922343.1">
    <property type="nucleotide sequence ID" value="XM_071066242.1"/>
</dbReference>
<accession>A0ABQ0GS90</accession>
<reference evidence="2 3" key="1">
    <citation type="submission" date="2024-09" db="EMBL/GenBank/DDBJ databases">
        <title>Itraconazole resistance in Madurella fahalii resulting from another homologue of gene encoding cytochrome P450 14-alpha sterol demethylase (CYP51).</title>
        <authorList>
            <person name="Yoshioka I."/>
            <person name="Fahal A.H."/>
            <person name="Kaneko S."/>
            <person name="Yaguchi T."/>
        </authorList>
    </citation>
    <scope>NUCLEOTIDE SEQUENCE [LARGE SCALE GENOMIC DNA]</scope>
    <source>
        <strain evidence="2 3">IFM 68171</strain>
    </source>
</reference>
<evidence type="ECO:0000256" key="1">
    <source>
        <dbReference type="SAM" id="MobiDB-lite"/>
    </source>
</evidence>
<dbReference type="Proteomes" id="UP001628179">
    <property type="component" value="Unassembled WGS sequence"/>
</dbReference>
<keyword evidence="3" id="KW-1185">Reference proteome</keyword>
<evidence type="ECO:0000313" key="2">
    <source>
        <dbReference type="EMBL" id="GAB1320613.1"/>
    </source>
</evidence>
<feature type="compositionally biased region" description="Low complexity" evidence="1">
    <location>
        <begin position="80"/>
        <end position="90"/>
    </location>
</feature>
<sequence length="184" mass="19948">MTAERTDLPAPPTSAQAASPLPSLSPPEPSISSSSPTNSSEGDYPYRRPSMSSTASSAATSSTDLQLDDSGKMPQTIQRAATTITMAADTAQDESRPAPPRRSATEVVALDAMSRDFPKPAHEPSLEELLARPPGKRSLGHYVKNAREVAPPPVDPEQRARKFEDAKRELLRAKEEMERRAWRG</sequence>
<protein>
    <submittedName>
        <fullName evidence="2">Uncharacterized protein</fullName>
    </submittedName>
</protein>
<dbReference type="GeneID" id="98181565"/>
<organism evidence="2 3">
    <name type="scientific">Madurella fahalii</name>
    <dbReference type="NCBI Taxonomy" id="1157608"/>
    <lineage>
        <taxon>Eukaryota</taxon>
        <taxon>Fungi</taxon>
        <taxon>Dikarya</taxon>
        <taxon>Ascomycota</taxon>
        <taxon>Pezizomycotina</taxon>
        <taxon>Sordariomycetes</taxon>
        <taxon>Sordariomycetidae</taxon>
        <taxon>Sordariales</taxon>
        <taxon>Sordariales incertae sedis</taxon>
        <taxon>Madurella</taxon>
    </lineage>
</organism>
<feature type="compositionally biased region" description="Low complexity" evidence="1">
    <location>
        <begin position="30"/>
        <end position="40"/>
    </location>
</feature>
<feature type="compositionally biased region" description="Low complexity" evidence="1">
    <location>
        <begin position="13"/>
        <end position="22"/>
    </location>
</feature>
<feature type="region of interest" description="Disordered" evidence="1">
    <location>
        <begin position="1"/>
        <end position="105"/>
    </location>
</feature>
<dbReference type="EMBL" id="BAAFSV010000006">
    <property type="protein sequence ID" value="GAB1320613.1"/>
    <property type="molecule type" value="Genomic_DNA"/>
</dbReference>